<dbReference type="PANTHER" id="PTHR10098:SF108">
    <property type="entry name" value="TETRATRICOPEPTIDE REPEAT PROTEIN 28"/>
    <property type="match status" value="1"/>
</dbReference>
<keyword evidence="1" id="KW-0472">Membrane</keyword>
<dbReference type="PANTHER" id="PTHR10098">
    <property type="entry name" value="RAPSYN-RELATED"/>
    <property type="match status" value="1"/>
</dbReference>
<dbReference type="RefSeq" id="WP_303280243.1">
    <property type="nucleotide sequence ID" value="NZ_JAUOEK010000184.1"/>
</dbReference>
<organism evidence="3 4">
    <name type="scientific">Flavivirga aquimarina</name>
    <dbReference type="NCBI Taxonomy" id="2027862"/>
    <lineage>
        <taxon>Bacteria</taxon>
        <taxon>Pseudomonadati</taxon>
        <taxon>Bacteroidota</taxon>
        <taxon>Flavobacteriia</taxon>
        <taxon>Flavobacteriales</taxon>
        <taxon>Flavobacteriaceae</taxon>
        <taxon>Flavivirga</taxon>
    </lineage>
</organism>
<keyword evidence="4" id="KW-1185">Reference proteome</keyword>
<comment type="caution">
    <text evidence="3">The sequence shown here is derived from an EMBL/GenBank/DDBJ whole genome shotgun (WGS) entry which is preliminary data.</text>
</comment>
<dbReference type="SUPFAM" id="SSF48452">
    <property type="entry name" value="TPR-like"/>
    <property type="match status" value="1"/>
</dbReference>
<dbReference type="EMBL" id="JAUOEK010000184">
    <property type="protein sequence ID" value="MDO5972502.1"/>
    <property type="molecule type" value="Genomic_DNA"/>
</dbReference>
<evidence type="ECO:0000256" key="1">
    <source>
        <dbReference type="SAM" id="Phobius"/>
    </source>
</evidence>
<feature type="transmembrane region" description="Helical" evidence="1">
    <location>
        <begin position="827"/>
        <end position="845"/>
    </location>
</feature>
<proteinExistence type="predicted"/>
<sequence>MKKLSLIFFLIYGITFSQNLEEEIYVAAETFISNTNNTSLNLLSEQESTFKKQVKSKSEQLALVFLQCHKGFYLEKIFQLKDAITTFEDASNRFKTNNLSKFSHFDIIESCLIPLGNLYTKTDDFTNAENIIKQYIFLAEKSNHIKHRTSGIINLAKLYQSAGKHKSVLELTSKNLNTLNINNVQKQKLIDINDDSQIALNSSLSKTIDNNTFEYYKNNYQIALRKRNYEKALFHFNKAKKVFLYQKEVFARDLAKLYFQEAQLYYLLNDSKTALDSLQKATKALLPNHTFASLPLRSELYAENTFIDIFDLYATLQEDYKLALKYYDLSFYISRLLQNNWTSQENKISNQAANRIRSEKCIDIIFNAYQSIKNDTLLSAAFKYAELNKSGILKERAFKQTLLQKYPNDSLLLKESHLLKKQEEITNLLINEQLGKSKASIISALSSDLNAVSIKLKTLTEAINKKYPELENTNFLVKDLQNKLLKDDAVLVEYFYGKKNIYQFIIYNDSINLNKINLDEAVKTHITNFIHLFDNASIINNDINKFTKTAYTLYGILNLAKASNFKNIVIIPDGLLSFIPFEALLTSKTHTTNFSKMPFVIQKQHIVYNTSPAFYLKNEAENNTNKLLGIFPVFEKTKNSLTYSIDEANAIKEEIPSQLFLKDKATKKAFIENSLNYSILHLSTHASSGDFLTSANIEFYNDTMYLNELYSLNLNTNLVVLSACETGVGKLYKGEGAMSIARGFQYAGAQNVLFSLWQINDLSTSQIMKSFYKNYGDNQSAYTSNHQSKLDYLKNEGISNIKKSPYYWSAFVYYGQITKPTNRDNKLIYTLLGLFILLIIVLLLLRMKKSYGKNTAGILN</sequence>
<accession>A0ABT8WHD0</accession>
<name>A0ABT8WHD0_9FLAO</name>
<dbReference type="Proteomes" id="UP001176883">
    <property type="component" value="Unassembled WGS sequence"/>
</dbReference>
<dbReference type="Pfam" id="PF12770">
    <property type="entry name" value="CHAT"/>
    <property type="match status" value="1"/>
</dbReference>
<gene>
    <name evidence="3" type="ORF">Q4Q35_22095</name>
</gene>
<feature type="domain" description="CHAT" evidence="2">
    <location>
        <begin position="561"/>
        <end position="816"/>
    </location>
</feature>
<dbReference type="InterPro" id="IPR011990">
    <property type="entry name" value="TPR-like_helical_dom_sf"/>
</dbReference>
<protein>
    <submittedName>
        <fullName evidence="3">CHAT domain-containing protein</fullName>
    </submittedName>
</protein>
<dbReference type="Gene3D" id="1.25.40.10">
    <property type="entry name" value="Tetratricopeptide repeat domain"/>
    <property type="match status" value="1"/>
</dbReference>
<keyword evidence="1" id="KW-1133">Transmembrane helix</keyword>
<keyword evidence="1" id="KW-0812">Transmembrane</keyword>
<evidence type="ECO:0000259" key="2">
    <source>
        <dbReference type="Pfam" id="PF12770"/>
    </source>
</evidence>
<evidence type="ECO:0000313" key="4">
    <source>
        <dbReference type="Proteomes" id="UP001176883"/>
    </source>
</evidence>
<reference evidence="3" key="1">
    <citation type="submission" date="2023-07" db="EMBL/GenBank/DDBJ databases">
        <title>Two novel species in the genus Flavivirga.</title>
        <authorList>
            <person name="Kwon K."/>
        </authorList>
    </citation>
    <scope>NUCLEOTIDE SEQUENCE</scope>
    <source>
        <strain evidence="3">KCTC 52353</strain>
    </source>
</reference>
<evidence type="ECO:0000313" key="3">
    <source>
        <dbReference type="EMBL" id="MDO5972502.1"/>
    </source>
</evidence>
<dbReference type="InterPro" id="IPR024983">
    <property type="entry name" value="CHAT_dom"/>
</dbReference>